<organism evidence="4 5">
    <name type="scientific">Sutterella wadsworthensis 2_1_59BFAA</name>
    <dbReference type="NCBI Taxonomy" id="742823"/>
    <lineage>
        <taxon>Bacteria</taxon>
        <taxon>Pseudomonadati</taxon>
        <taxon>Pseudomonadota</taxon>
        <taxon>Betaproteobacteria</taxon>
        <taxon>Burkholderiales</taxon>
        <taxon>Sutterellaceae</taxon>
        <taxon>Sutterella</taxon>
    </lineage>
</organism>
<name>K1JNW3_9BURK</name>
<dbReference type="Pfam" id="PF00483">
    <property type="entry name" value="NTP_transferase"/>
    <property type="match status" value="1"/>
</dbReference>
<proteinExistence type="predicted"/>
<dbReference type="EMBL" id="ADMG01000016">
    <property type="protein sequence ID" value="EKB31921.1"/>
    <property type="molecule type" value="Genomic_DNA"/>
</dbReference>
<reference evidence="4 5" key="1">
    <citation type="submission" date="2012-05" db="EMBL/GenBank/DDBJ databases">
        <title>The Genome Sequence of Sutterella wadsworthensis 2_1_59BFAA.</title>
        <authorList>
            <consortium name="The Broad Institute Genome Sequencing Platform"/>
            <person name="Earl A."/>
            <person name="Ward D."/>
            <person name="Feldgarden M."/>
            <person name="Gevers D."/>
            <person name="Daigneault M."/>
            <person name="Strauss J."/>
            <person name="Allen-Vercoe E."/>
            <person name="Walker B."/>
            <person name="Young S.K."/>
            <person name="Zeng Q."/>
            <person name="Gargeya S."/>
            <person name="Fitzgerald M."/>
            <person name="Haas B."/>
            <person name="Abouelleil A."/>
            <person name="Alvarado L."/>
            <person name="Arachchi H.M."/>
            <person name="Berlin A.M."/>
            <person name="Chapman S.B."/>
            <person name="Goldberg J."/>
            <person name="Griggs A."/>
            <person name="Gujja S."/>
            <person name="Hansen M."/>
            <person name="Howarth C."/>
            <person name="Imamovic A."/>
            <person name="Larimer J."/>
            <person name="McCowen C."/>
            <person name="Montmayeur A."/>
            <person name="Murphy C."/>
            <person name="Neiman D."/>
            <person name="Pearson M."/>
            <person name="Priest M."/>
            <person name="Roberts A."/>
            <person name="Saif S."/>
            <person name="Shea T."/>
            <person name="Sisk P."/>
            <person name="Sykes S."/>
            <person name="Wortman J."/>
            <person name="Nusbaum C."/>
            <person name="Birren B."/>
        </authorList>
    </citation>
    <scope>NUCLEOTIDE SEQUENCE [LARGE SCALE GENOMIC DNA]</scope>
    <source>
        <strain evidence="4 5">2_1_59BFAA</strain>
    </source>
</reference>
<dbReference type="SUPFAM" id="SSF53448">
    <property type="entry name" value="Nucleotide-diphospho-sugar transferases"/>
    <property type="match status" value="1"/>
</dbReference>
<sequence length="235" mass="25457">MRALILAAGEGRRMQPVTLTTPKPLVEVAGTPMAVRQILALRKAGVEEIVLNVAHLGDRIVETLGDGSAWGVRLRYSVEGRTAGEALETLGGIAKALPMLDDGDGAFIVVAGDIVTDFDYSRLVRAGRALAGSDAVAHLVLAPNPSYHADGDMTLDELGLVRREPRTHTFSSLGVYGTSLFEGVEPVRAKLFPWLWQFCEAGRVTGEVYEGMWFNVGDVRELALAEARIRNQMEK</sequence>
<dbReference type="InterPro" id="IPR050065">
    <property type="entry name" value="GlmU-like"/>
</dbReference>
<dbReference type="OrthoDB" id="9788272at2"/>
<dbReference type="InterPro" id="IPR029044">
    <property type="entry name" value="Nucleotide-diphossugar_trans"/>
</dbReference>
<dbReference type="eggNOG" id="COG1208">
    <property type="taxonomic scope" value="Bacteria"/>
</dbReference>
<dbReference type="AlphaFoldDB" id="K1JNW3"/>
<evidence type="ECO:0000313" key="4">
    <source>
        <dbReference type="EMBL" id="EKB31921.1"/>
    </source>
</evidence>
<dbReference type="HOGENOM" id="CLU_029499_2_1_4"/>
<keyword evidence="1" id="KW-0808">Transferase</keyword>
<comment type="caution">
    <text evidence="4">The sequence shown here is derived from an EMBL/GenBank/DDBJ whole genome shotgun (WGS) entry which is preliminary data.</text>
</comment>
<dbReference type="PANTHER" id="PTHR43584:SF8">
    <property type="entry name" value="N-ACETYLMURAMATE ALPHA-1-PHOSPHATE URIDYLYLTRANSFERASE"/>
    <property type="match status" value="1"/>
</dbReference>
<evidence type="ECO:0000256" key="2">
    <source>
        <dbReference type="ARBA" id="ARBA00022695"/>
    </source>
</evidence>
<protein>
    <recommendedName>
        <fullName evidence="3">Nucleotidyl transferase domain-containing protein</fullName>
    </recommendedName>
</protein>
<gene>
    <name evidence="4" type="ORF">HMPREF9465_00498</name>
</gene>
<evidence type="ECO:0000313" key="5">
    <source>
        <dbReference type="Proteomes" id="UP000005835"/>
    </source>
</evidence>
<evidence type="ECO:0000256" key="1">
    <source>
        <dbReference type="ARBA" id="ARBA00022679"/>
    </source>
</evidence>
<dbReference type="Proteomes" id="UP000005835">
    <property type="component" value="Unassembled WGS sequence"/>
</dbReference>
<dbReference type="InterPro" id="IPR005835">
    <property type="entry name" value="NTP_transferase_dom"/>
</dbReference>
<dbReference type="PATRIC" id="fig|742823.3.peg.495"/>
<dbReference type="PANTHER" id="PTHR43584">
    <property type="entry name" value="NUCLEOTIDYL TRANSFERASE"/>
    <property type="match status" value="1"/>
</dbReference>
<dbReference type="GO" id="GO:0016779">
    <property type="term" value="F:nucleotidyltransferase activity"/>
    <property type="evidence" value="ECO:0007669"/>
    <property type="project" value="UniProtKB-KW"/>
</dbReference>
<dbReference type="RefSeq" id="WP_005433819.1">
    <property type="nucleotide sequence ID" value="NZ_JH815514.1"/>
</dbReference>
<accession>K1JNW3</accession>
<dbReference type="CDD" id="cd06422">
    <property type="entry name" value="NTP_transferase_like_1"/>
    <property type="match status" value="1"/>
</dbReference>
<dbReference type="STRING" id="742823.HMPREF9465_00498"/>
<dbReference type="Gene3D" id="3.90.550.10">
    <property type="entry name" value="Spore Coat Polysaccharide Biosynthesis Protein SpsA, Chain A"/>
    <property type="match status" value="1"/>
</dbReference>
<keyword evidence="2" id="KW-0548">Nucleotidyltransferase</keyword>
<feature type="domain" description="Nucleotidyl transferase" evidence="3">
    <location>
        <begin position="3"/>
        <end position="140"/>
    </location>
</feature>
<evidence type="ECO:0000259" key="3">
    <source>
        <dbReference type="Pfam" id="PF00483"/>
    </source>
</evidence>
<keyword evidence="5" id="KW-1185">Reference proteome</keyword>